<evidence type="ECO:0000313" key="3">
    <source>
        <dbReference type="Proteomes" id="UP000001861"/>
    </source>
</evidence>
<dbReference type="RefSeq" id="XP_002910965.1">
    <property type="nucleotide sequence ID" value="XM_002910919.1"/>
</dbReference>
<name>D6RN87_COPC7</name>
<dbReference type="Proteomes" id="UP000001861">
    <property type="component" value="Unassembled WGS sequence"/>
</dbReference>
<accession>D6RN87</accession>
<gene>
    <name evidence="2" type="ORF">CC1G_15506</name>
</gene>
<dbReference type="KEGG" id="cci:CC1G_15506"/>
<sequence length="106" mass="11981">MVRTLAGKTVRTLRARTSAPRRCEDLPKYPQARKRYARVCVRMSAPRRSRSAAGSNVRRHKHHPHVRVSVRGMRGYAFECPHLEGQGPLLARTSAGTNTILTCEYP</sequence>
<protein>
    <submittedName>
        <fullName evidence="2">Uncharacterized protein</fullName>
    </submittedName>
</protein>
<comment type="caution">
    <text evidence="2">The sequence shown here is derived from an EMBL/GenBank/DDBJ whole genome shotgun (WGS) entry which is preliminary data.</text>
</comment>
<dbReference type="HOGENOM" id="CLU_2223147_0_0_1"/>
<organism evidence="2 3">
    <name type="scientific">Coprinopsis cinerea (strain Okayama-7 / 130 / ATCC MYA-4618 / FGSC 9003)</name>
    <name type="common">Inky cap fungus</name>
    <name type="synonym">Hormographiella aspergillata</name>
    <dbReference type="NCBI Taxonomy" id="240176"/>
    <lineage>
        <taxon>Eukaryota</taxon>
        <taxon>Fungi</taxon>
        <taxon>Dikarya</taxon>
        <taxon>Basidiomycota</taxon>
        <taxon>Agaricomycotina</taxon>
        <taxon>Agaricomycetes</taxon>
        <taxon>Agaricomycetidae</taxon>
        <taxon>Agaricales</taxon>
        <taxon>Agaricineae</taxon>
        <taxon>Psathyrellaceae</taxon>
        <taxon>Coprinopsis</taxon>
    </lineage>
</organism>
<dbReference type="EMBL" id="AACS02000006">
    <property type="protein sequence ID" value="EFI27471.1"/>
    <property type="molecule type" value="Genomic_DNA"/>
</dbReference>
<evidence type="ECO:0000313" key="2">
    <source>
        <dbReference type="EMBL" id="EFI27471.1"/>
    </source>
</evidence>
<feature type="compositionally biased region" description="Basic residues" evidence="1">
    <location>
        <begin position="57"/>
        <end position="68"/>
    </location>
</feature>
<evidence type="ECO:0000256" key="1">
    <source>
        <dbReference type="SAM" id="MobiDB-lite"/>
    </source>
</evidence>
<dbReference type="VEuPathDB" id="FungiDB:CC1G_15506"/>
<dbReference type="InParanoid" id="D6RN87"/>
<proteinExistence type="predicted"/>
<dbReference type="GeneID" id="9378990"/>
<feature type="region of interest" description="Disordered" evidence="1">
    <location>
        <begin position="44"/>
        <end position="68"/>
    </location>
</feature>
<reference evidence="2 3" key="1">
    <citation type="journal article" date="2010" name="Proc. Natl. Acad. Sci. U.S.A.">
        <title>Insights into evolution of multicellular fungi from the assembled chromosomes of the mushroom Coprinopsis cinerea (Coprinus cinereus).</title>
        <authorList>
            <person name="Stajich J.E."/>
            <person name="Wilke S.K."/>
            <person name="Ahren D."/>
            <person name="Au C.H."/>
            <person name="Birren B.W."/>
            <person name="Borodovsky M."/>
            <person name="Burns C."/>
            <person name="Canback B."/>
            <person name="Casselton L.A."/>
            <person name="Cheng C.K."/>
            <person name="Deng J."/>
            <person name="Dietrich F.S."/>
            <person name="Fargo D.C."/>
            <person name="Farman M.L."/>
            <person name="Gathman A.C."/>
            <person name="Goldberg J."/>
            <person name="Guigo R."/>
            <person name="Hoegger P.J."/>
            <person name="Hooker J.B."/>
            <person name="Huggins A."/>
            <person name="James T.Y."/>
            <person name="Kamada T."/>
            <person name="Kilaru S."/>
            <person name="Kodira C."/>
            <person name="Kues U."/>
            <person name="Kupfer D."/>
            <person name="Kwan H.S."/>
            <person name="Lomsadze A."/>
            <person name="Li W."/>
            <person name="Lilly W.W."/>
            <person name="Ma L.J."/>
            <person name="Mackey A.J."/>
            <person name="Manning G."/>
            <person name="Martin F."/>
            <person name="Muraguchi H."/>
            <person name="Natvig D.O."/>
            <person name="Palmerini H."/>
            <person name="Ramesh M.A."/>
            <person name="Rehmeyer C.J."/>
            <person name="Roe B.A."/>
            <person name="Shenoy N."/>
            <person name="Stanke M."/>
            <person name="Ter-Hovhannisyan V."/>
            <person name="Tunlid A."/>
            <person name="Velagapudi R."/>
            <person name="Vision T.J."/>
            <person name="Zeng Q."/>
            <person name="Zolan M.E."/>
            <person name="Pukkila P.J."/>
        </authorList>
    </citation>
    <scope>NUCLEOTIDE SEQUENCE [LARGE SCALE GENOMIC DNA]</scope>
    <source>
        <strain evidence="3">Okayama-7 / 130 / ATCC MYA-4618 / FGSC 9003</strain>
    </source>
</reference>
<keyword evidence="3" id="KW-1185">Reference proteome</keyword>
<dbReference type="AlphaFoldDB" id="D6RN87"/>